<feature type="transmembrane region" description="Helical" evidence="1">
    <location>
        <begin position="77"/>
        <end position="97"/>
    </location>
</feature>
<reference evidence="2" key="1">
    <citation type="submission" date="2023-04" db="EMBL/GenBank/DDBJ databases">
        <title>Complete genome sequence of a phthalic acid esters degrading bacterial strain.</title>
        <authorList>
            <person name="Weng L."/>
            <person name="Jia Y."/>
            <person name="Ren L."/>
        </authorList>
    </citation>
    <scope>NUCLEOTIDE SEQUENCE</scope>
    <source>
        <strain evidence="2">RL-LY01</strain>
    </source>
</reference>
<dbReference type="EMBL" id="CP121270">
    <property type="protein sequence ID" value="WFP23802.1"/>
    <property type="molecule type" value="Genomic_DNA"/>
</dbReference>
<feature type="transmembrane region" description="Helical" evidence="1">
    <location>
        <begin position="342"/>
        <end position="360"/>
    </location>
</feature>
<dbReference type="RefSeq" id="WP_068971872.1">
    <property type="nucleotide sequence ID" value="NZ_CP121270.1"/>
</dbReference>
<dbReference type="Proteomes" id="UP001213504">
    <property type="component" value="Chromosome"/>
</dbReference>
<proteinExistence type="predicted"/>
<dbReference type="GO" id="GO:0005886">
    <property type="term" value="C:plasma membrane"/>
    <property type="evidence" value="ECO:0007669"/>
    <property type="project" value="UniProtKB-SubCell"/>
</dbReference>
<dbReference type="PANTHER" id="PTHR43471">
    <property type="entry name" value="ABC TRANSPORTER PERMEASE"/>
    <property type="match status" value="1"/>
</dbReference>
<keyword evidence="1" id="KW-1133">Transmembrane helix</keyword>
<evidence type="ECO:0000313" key="3">
    <source>
        <dbReference type="Proteomes" id="UP001213504"/>
    </source>
</evidence>
<feature type="transmembrane region" description="Helical" evidence="1">
    <location>
        <begin position="193"/>
        <end position="214"/>
    </location>
</feature>
<keyword evidence="1" id="KW-0472">Membrane</keyword>
<name>A0AAX3T4B4_9ACTN</name>
<evidence type="ECO:0000256" key="1">
    <source>
        <dbReference type="SAM" id="Phobius"/>
    </source>
</evidence>
<feature type="transmembrane region" description="Helical" evidence="1">
    <location>
        <begin position="42"/>
        <end position="65"/>
    </location>
</feature>
<feature type="transmembrane region" description="Helical" evidence="1">
    <location>
        <begin position="128"/>
        <end position="151"/>
    </location>
</feature>
<dbReference type="GO" id="GO:0140359">
    <property type="term" value="F:ABC-type transporter activity"/>
    <property type="evidence" value="ECO:0007669"/>
    <property type="project" value="InterPro"/>
</dbReference>
<feature type="transmembrane region" description="Helical" evidence="1">
    <location>
        <begin position="157"/>
        <end position="181"/>
    </location>
</feature>
<gene>
    <name evidence="2" type="ORF">P9A14_16865</name>
</gene>
<accession>A0AAX3T4B4</accession>
<evidence type="ECO:0000313" key="2">
    <source>
        <dbReference type="EMBL" id="WFP23802.1"/>
    </source>
</evidence>
<organism evidence="2 3">
    <name type="scientific">Gordonia hongkongensis</name>
    <dbReference type="NCBI Taxonomy" id="1701090"/>
    <lineage>
        <taxon>Bacteria</taxon>
        <taxon>Bacillati</taxon>
        <taxon>Actinomycetota</taxon>
        <taxon>Actinomycetes</taxon>
        <taxon>Mycobacteriales</taxon>
        <taxon>Gordoniaceae</taxon>
        <taxon>Gordonia</taxon>
    </lineage>
</organism>
<dbReference type="Pfam" id="PF12679">
    <property type="entry name" value="ABC2_membrane_2"/>
    <property type="match status" value="1"/>
</dbReference>
<dbReference type="AlphaFoldDB" id="A0AAX3T4B4"/>
<keyword evidence="1" id="KW-0812">Transmembrane</keyword>
<sequence length="378" mass="40391">MTTETHEADVSPRARFSSWWRMVGVIVELELRQRLRTTRWKATLVVAFVVTSLAVFGSMYLAVGAFGGTYAGWASNLYGLLIGFLVLLGIIVAPTLAATTINGDRKDATLAVVQDTAISNWQLALGKLIGSWVAGMALVAVAAPYVIWGLVEAPQPIWRGVVGAVVLALVFACYAGIGLGFSAVTARPAGSAVLTQAAVFFLLLGLPVVFGLLYPTVAQTHSVVRTDTTVTDPSSPTPTWTCREVTRGEEFHHHERIWWLLAPNPFFIVADAVSSPPQNPMRTSDSTAAQEIARTLSAVRAGPYIGPRTCADISYGYSDGSDPTGHRAREAAHETSEMGHSWYVGLGIYLALGGLGYGAAARRLRIPAGKLPRGVRIA</sequence>
<protein>
    <submittedName>
        <fullName evidence="2">ABC transporter permease</fullName>
    </submittedName>
</protein>